<proteinExistence type="predicted"/>
<dbReference type="Proteomes" id="UP000185725">
    <property type="component" value="Unassembled WGS sequence"/>
</dbReference>
<sequence>MNFHKKINSFDCYKLFVVISFPKIKFNLNSKAVAVFFLCLSGFYSKAQTDSTDIKSYADQVMIRVNLDTNIENYTFSEGSEENLNETILSINNKTKASLSVDYKIISATVSYAPRFFSGNNDNERKGNSSYTDFRFRFFPERFIQTLYYKNVKGFYIENMQDLLPGWQKDRDPYIKFPDLRVQTFGGSTSYILKKDFSLKSLYTQGEWQKNSKGSWVPFLDYDFTIFSNTIDGLKSKEYQYNFGANIGYFYNWVIAEKINIAPFLTLGFGGKFTSFQDTLENGSRGPKQNEQYITAKGSGGLHIGYNSDRFLFGGKLNFNATAYDEKENSTVENNNTYGLLYIGYRFPPPKVVERNYNKMQKKIPVL</sequence>
<dbReference type="EMBL" id="UFVS01000001">
    <property type="protein sequence ID" value="SUX42030.1"/>
    <property type="molecule type" value="Genomic_DNA"/>
</dbReference>
<dbReference type="Proteomes" id="UP000255231">
    <property type="component" value="Unassembled WGS sequence"/>
</dbReference>
<gene>
    <name evidence="2" type="ORF">NCTC13560_00845</name>
    <name evidence="1" type="ORF">SAMN05421682_10992</name>
</gene>
<dbReference type="KEGG" id="cil:EG358_01230"/>
<keyword evidence="3" id="KW-1185">Reference proteome</keyword>
<name>A0A381F633_9FLAO</name>
<dbReference type="Pfam" id="PF14391">
    <property type="entry name" value="DUF4421"/>
    <property type="match status" value="1"/>
</dbReference>
<evidence type="ECO:0000313" key="2">
    <source>
        <dbReference type="EMBL" id="SUX42030.1"/>
    </source>
</evidence>
<protein>
    <recommendedName>
        <fullName evidence="5">DUF4421 domain-containing protein</fullName>
    </recommendedName>
</protein>
<reference evidence="2 4" key="2">
    <citation type="submission" date="2018-06" db="EMBL/GenBank/DDBJ databases">
        <authorList>
            <consortium name="Pathogen Informatics"/>
            <person name="Doyle S."/>
        </authorList>
    </citation>
    <scope>NUCLEOTIDE SEQUENCE [LARGE SCALE GENOMIC DNA]</scope>
    <source>
        <strain evidence="2 4">NCTC13560</strain>
    </source>
</reference>
<dbReference type="InterPro" id="IPR025535">
    <property type="entry name" value="DUF4421"/>
</dbReference>
<evidence type="ECO:0008006" key="5">
    <source>
        <dbReference type="Google" id="ProtNLM"/>
    </source>
</evidence>
<evidence type="ECO:0000313" key="3">
    <source>
        <dbReference type="Proteomes" id="UP000185725"/>
    </source>
</evidence>
<dbReference type="EMBL" id="FTMF01000009">
    <property type="protein sequence ID" value="SIQ85260.1"/>
    <property type="molecule type" value="Genomic_DNA"/>
</dbReference>
<evidence type="ECO:0000313" key="4">
    <source>
        <dbReference type="Proteomes" id="UP000255231"/>
    </source>
</evidence>
<accession>A0A381F633</accession>
<dbReference type="AlphaFoldDB" id="A0A381F633"/>
<reference evidence="1 3" key="1">
    <citation type="submission" date="2017-01" db="EMBL/GenBank/DDBJ databases">
        <authorList>
            <person name="Varghese N."/>
            <person name="Submissions S."/>
        </authorList>
    </citation>
    <scope>NUCLEOTIDE SEQUENCE [LARGE SCALE GENOMIC DNA]</scope>
    <source>
        <strain evidence="1 3">ATCC 27950</strain>
    </source>
</reference>
<evidence type="ECO:0000313" key="1">
    <source>
        <dbReference type="EMBL" id="SIQ85260.1"/>
    </source>
</evidence>
<organism evidence="2 4">
    <name type="scientific">Chryseobacterium indoltheticum</name>
    <dbReference type="NCBI Taxonomy" id="254"/>
    <lineage>
        <taxon>Bacteria</taxon>
        <taxon>Pseudomonadati</taxon>
        <taxon>Bacteroidota</taxon>
        <taxon>Flavobacteriia</taxon>
        <taxon>Flavobacteriales</taxon>
        <taxon>Weeksellaceae</taxon>
        <taxon>Chryseobacterium group</taxon>
        <taxon>Chryseobacterium</taxon>
    </lineage>
</organism>